<dbReference type="GO" id="GO:0000329">
    <property type="term" value="C:fungal-type vacuole membrane"/>
    <property type="evidence" value="ECO:0007669"/>
    <property type="project" value="TreeGrafter"/>
</dbReference>
<feature type="region of interest" description="Disordered" evidence="6">
    <location>
        <begin position="656"/>
        <end position="684"/>
    </location>
</feature>
<dbReference type="GO" id="GO:0007034">
    <property type="term" value="P:vacuolar transport"/>
    <property type="evidence" value="ECO:0007669"/>
    <property type="project" value="TreeGrafter"/>
</dbReference>
<dbReference type="InterPro" id="IPR042267">
    <property type="entry name" value="VTC_sf"/>
</dbReference>
<protein>
    <recommendedName>
        <fullName evidence="8">SPX domain-containing protein</fullName>
    </recommendedName>
</protein>
<keyword evidence="2" id="KW-0926">Vacuole</keyword>
<dbReference type="GO" id="GO:0033254">
    <property type="term" value="C:vacuolar transporter chaperone complex"/>
    <property type="evidence" value="ECO:0007669"/>
    <property type="project" value="TreeGrafter"/>
</dbReference>
<dbReference type="GO" id="GO:0006799">
    <property type="term" value="P:polyphosphate biosynthetic process"/>
    <property type="evidence" value="ECO:0007669"/>
    <property type="project" value="UniProtKB-ARBA"/>
</dbReference>
<dbReference type="InterPro" id="IPR051572">
    <property type="entry name" value="VTC_Complex_Subunit"/>
</dbReference>
<keyword evidence="10" id="KW-1185">Reference proteome</keyword>
<feature type="transmembrane region" description="Helical" evidence="7">
    <location>
        <begin position="804"/>
        <end position="824"/>
    </location>
</feature>
<dbReference type="Gene3D" id="3.20.100.30">
    <property type="entry name" value="VTC, catalytic tunnel domain"/>
    <property type="match status" value="1"/>
</dbReference>
<dbReference type="EMBL" id="MU006581">
    <property type="protein sequence ID" value="KAF2745628.1"/>
    <property type="molecule type" value="Genomic_DNA"/>
</dbReference>
<dbReference type="PANTHER" id="PTHR46140:SF1">
    <property type="entry name" value="VACUOLAR TRANSPORTER CHAPERONE COMPLEX SUBUNIT 4-RELATED"/>
    <property type="match status" value="1"/>
</dbReference>
<feature type="transmembrane region" description="Helical" evidence="7">
    <location>
        <begin position="772"/>
        <end position="792"/>
    </location>
</feature>
<dbReference type="OrthoDB" id="5588846at2759"/>
<dbReference type="PANTHER" id="PTHR46140">
    <property type="entry name" value="VACUOLAR TRANSPORTER CHAPERONE 1-RELATED"/>
    <property type="match status" value="1"/>
</dbReference>
<dbReference type="GO" id="GO:0042144">
    <property type="term" value="P:vacuole fusion, non-autophagic"/>
    <property type="evidence" value="ECO:0007669"/>
    <property type="project" value="TreeGrafter"/>
</dbReference>
<evidence type="ECO:0000259" key="8">
    <source>
        <dbReference type="PROSITE" id="PS51382"/>
    </source>
</evidence>
<name>A0A6A6V4Y8_9PLEO</name>
<keyword evidence="3 7" id="KW-0812">Transmembrane</keyword>
<proteinExistence type="predicted"/>
<reference evidence="9" key="1">
    <citation type="journal article" date="2020" name="Stud. Mycol.">
        <title>101 Dothideomycetes genomes: a test case for predicting lifestyles and emergence of pathogens.</title>
        <authorList>
            <person name="Haridas S."/>
            <person name="Albert R."/>
            <person name="Binder M."/>
            <person name="Bloem J."/>
            <person name="Labutti K."/>
            <person name="Salamov A."/>
            <person name="Andreopoulos B."/>
            <person name="Baker S."/>
            <person name="Barry K."/>
            <person name="Bills G."/>
            <person name="Bluhm B."/>
            <person name="Cannon C."/>
            <person name="Castanera R."/>
            <person name="Culley D."/>
            <person name="Daum C."/>
            <person name="Ezra D."/>
            <person name="Gonzalez J."/>
            <person name="Henrissat B."/>
            <person name="Kuo A."/>
            <person name="Liang C."/>
            <person name="Lipzen A."/>
            <person name="Lutzoni F."/>
            <person name="Magnuson J."/>
            <person name="Mondo S."/>
            <person name="Nolan M."/>
            <person name="Ohm R."/>
            <person name="Pangilinan J."/>
            <person name="Park H.-J."/>
            <person name="Ramirez L."/>
            <person name="Alfaro M."/>
            <person name="Sun H."/>
            <person name="Tritt A."/>
            <person name="Yoshinaga Y."/>
            <person name="Zwiers L.-H."/>
            <person name="Turgeon B."/>
            <person name="Goodwin S."/>
            <person name="Spatafora J."/>
            <person name="Crous P."/>
            <person name="Grigoriev I."/>
        </authorList>
    </citation>
    <scope>NUCLEOTIDE SEQUENCE</scope>
    <source>
        <strain evidence="9">CBS 119925</strain>
    </source>
</reference>
<keyword evidence="4 7" id="KW-1133">Transmembrane helix</keyword>
<dbReference type="InterPro" id="IPR004331">
    <property type="entry name" value="SPX_dom"/>
</dbReference>
<comment type="subcellular location">
    <subcellularLocation>
        <location evidence="1">Vacuole membrane</location>
        <topology evidence="1">Multi-pass membrane protein</topology>
    </subcellularLocation>
</comment>
<dbReference type="CDD" id="cd14474">
    <property type="entry name" value="SPX_YDR089W"/>
    <property type="match status" value="1"/>
</dbReference>
<keyword evidence="5 7" id="KW-0472">Membrane</keyword>
<gene>
    <name evidence="9" type="ORF">M011DRAFT_469290</name>
</gene>
<feature type="transmembrane region" description="Helical" evidence="7">
    <location>
        <begin position="738"/>
        <end position="760"/>
    </location>
</feature>
<sequence length="830" mass="92639">MKYGDTLQQRSIPEWSHYNIDYDHLKDLIKHHTTPGAGNPLSIPGQGSTTEQAFSATFFDVLRAQHDRINLFIKSKSGEIERRLAHIGKQLANLQSRQPWTRSESVPARRIEKYAKIDADLARAGEEVKSLSRFRVAQCVGFNKILKKYKRWTKDRDLERRFKQEVLNRPDSFFQVEPVYLLDQYTQVLGMLRAATAEPGATESHVDPKQASSAARLTKAVEERSPVDFDLAMSKVPLGPHASRPTYWVHPDHIVELEVLLLQYLRPYARTTRAREWETVVSASKTGPSTAGTGEDAGFVVLDDPAAFANKQNAVTVAASEELEGTIPSKAAGLVRWTTRDPVAVAMEVNVQPGSSQERVKLGKVRRKQLHALLHEDVVPDQPAEYAAQSENIGDCDAHELQGWLTNNGDKRPIAVGRAKRSRFFGLHNSASAGVWATLDREIQVSRGLSGEPYPFPHAVLEIRRENVQSPALIHLLDRSHLVERVRGFSLEAHAVWTCCKPPNMSPPIWITMLGQDIRKLPALERRQRRSAPSTATNSAAHLSPSRASTSVASDTSPYRSYNDDTSATEVMEPPPLRAFQKKRKPRNAFSQAPETIAPDRGGYWNEYDNPESDEDEGYYIYIDPNASVKFPGQELLEAWIRKTRHLLRLERDEGRVDTDGSVDEDDGESGEESEYGANNNNTSYGTIAPSLRPSIHTQESFFARLLHTLAPSTSHDPEHSSLLLHELSTRQRERESILFKLYTSCLCAAVVLDIVLVILTTTSRRKLRREVDVTVCFGVVASFLLTLLAVWSVRLRRERVGGLQKGVVLGVVVGVCAVGGWLVGRGVGV</sequence>
<dbReference type="InterPro" id="IPR018966">
    <property type="entry name" value="VTC_domain"/>
</dbReference>
<evidence type="ECO:0000256" key="3">
    <source>
        <dbReference type="ARBA" id="ARBA00022692"/>
    </source>
</evidence>
<feature type="compositionally biased region" description="Polar residues" evidence="6">
    <location>
        <begin position="531"/>
        <end position="569"/>
    </location>
</feature>
<feature type="domain" description="SPX" evidence="8">
    <location>
        <begin position="1"/>
        <end position="163"/>
    </location>
</feature>
<evidence type="ECO:0000256" key="7">
    <source>
        <dbReference type="SAM" id="Phobius"/>
    </source>
</evidence>
<evidence type="ECO:0000256" key="1">
    <source>
        <dbReference type="ARBA" id="ARBA00004128"/>
    </source>
</evidence>
<accession>A0A6A6V4Y8</accession>
<feature type="compositionally biased region" description="Acidic residues" evidence="6">
    <location>
        <begin position="661"/>
        <end position="675"/>
    </location>
</feature>
<evidence type="ECO:0000313" key="9">
    <source>
        <dbReference type="EMBL" id="KAF2745628.1"/>
    </source>
</evidence>
<evidence type="ECO:0000256" key="6">
    <source>
        <dbReference type="SAM" id="MobiDB-lite"/>
    </source>
</evidence>
<evidence type="ECO:0000313" key="10">
    <source>
        <dbReference type="Proteomes" id="UP000799440"/>
    </source>
</evidence>
<evidence type="ECO:0000256" key="4">
    <source>
        <dbReference type="ARBA" id="ARBA00022989"/>
    </source>
</evidence>
<evidence type="ECO:0000256" key="2">
    <source>
        <dbReference type="ARBA" id="ARBA00022554"/>
    </source>
</evidence>
<evidence type="ECO:0000256" key="5">
    <source>
        <dbReference type="ARBA" id="ARBA00023136"/>
    </source>
</evidence>
<organism evidence="9 10">
    <name type="scientific">Sporormia fimetaria CBS 119925</name>
    <dbReference type="NCBI Taxonomy" id="1340428"/>
    <lineage>
        <taxon>Eukaryota</taxon>
        <taxon>Fungi</taxon>
        <taxon>Dikarya</taxon>
        <taxon>Ascomycota</taxon>
        <taxon>Pezizomycotina</taxon>
        <taxon>Dothideomycetes</taxon>
        <taxon>Pleosporomycetidae</taxon>
        <taxon>Pleosporales</taxon>
        <taxon>Sporormiaceae</taxon>
        <taxon>Sporormia</taxon>
    </lineage>
</organism>
<feature type="region of interest" description="Disordered" evidence="6">
    <location>
        <begin position="526"/>
        <end position="606"/>
    </location>
</feature>
<dbReference type="GO" id="GO:0016237">
    <property type="term" value="P:microautophagy"/>
    <property type="evidence" value="ECO:0007669"/>
    <property type="project" value="TreeGrafter"/>
</dbReference>
<dbReference type="Proteomes" id="UP000799440">
    <property type="component" value="Unassembled WGS sequence"/>
</dbReference>
<dbReference type="AlphaFoldDB" id="A0A6A6V4Y8"/>
<dbReference type="PROSITE" id="PS51382">
    <property type="entry name" value="SPX"/>
    <property type="match status" value="1"/>
</dbReference>
<dbReference type="Pfam" id="PF09359">
    <property type="entry name" value="VTC"/>
    <property type="match status" value="1"/>
</dbReference>